<dbReference type="PROSITE" id="PS50824">
    <property type="entry name" value="DAPIN"/>
    <property type="match status" value="1"/>
</dbReference>
<dbReference type="OrthoDB" id="10058437at2759"/>
<dbReference type="RefSeq" id="XP_018095684.1">
    <property type="nucleotide sequence ID" value="XM_018240195.2"/>
</dbReference>
<evidence type="ECO:0000259" key="2">
    <source>
        <dbReference type="PROSITE" id="PS50824"/>
    </source>
</evidence>
<evidence type="ECO:0000313" key="3">
    <source>
        <dbReference type="Proteomes" id="UP000186698"/>
    </source>
</evidence>
<evidence type="ECO:0000313" key="4">
    <source>
        <dbReference type="RefSeq" id="XP_018095684.1"/>
    </source>
</evidence>
<dbReference type="Gene3D" id="1.10.533.10">
    <property type="entry name" value="Death Domain, Fas"/>
    <property type="match status" value="1"/>
</dbReference>
<organism evidence="3 4">
    <name type="scientific">Xenopus laevis</name>
    <name type="common">African clawed frog</name>
    <dbReference type="NCBI Taxonomy" id="8355"/>
    <lineage>
        <taxon>Eukaryota</taxon>
        <taxon>Metazoa</taxon>
        <taxon>Chordata</taxon>
        <taxon>Craniata</taxon>
        <taxon>Vertebrata</taxon>
        <taxon>Euteleostomi</taxon>
        <taxon>Amphibia</taxon>
        <taxon>Batrachia</taxon>
        <taxon>Anura</taxon>
        <taxon>Pipoidea</taxon>
        <taxon>Pipidae</taxon>
        <taxon>Xenopodinae</taxon>
        <taxon>Xenopus</taxon>
        <taxon>Xenopus</taxon>
    </lineage>
</organism>
<feature type="region of interest" description="Disordered" evidence="1">
    <location>
        <begin position="117"/>
        <end position="196"/>
    </location>
</feature>
<reference evidence="4" key="1">
    <citation type="submission" date="2025-08" db="UniProtKB">
        <authorList>
            <consortium name="RefSeq"/>
        </authorList>
    </citation>
    <scope>IDENTIFICATION</scope>
    <source>
        <strain evidence="4">J_2021</strain>
        <tissue evidence="4">Erythrocytes</tissue>
    </source>
</reference>
<dbReference type="AlphaFoldDB" id="A0A8J0U645"/>
<dbReference type="GeneID" id="108703891"/>
<accession>A0A8J0U645</accession>
<dbReference type="KEGG" id="xla:108703891"/>
<evidence type="ECO:0000256" key="1">
    <source>
        <dbReference type="SAM" id="MobiDB-lite"/>
    </source>
</evidence>
<keyword evidence="3" id="KW-1185">Reference proteome</keyword>
<proteinExistence type="predicted"/>
<sequence>MSRNLKDLKNDPTRANSFKEQLWSNLVTVFENLNIKSFRALTQKLLYRPPPKKCKKIARSELEDVDANKLADLFIRYYTTEHAGQFAVGLLADINEKQLSKELEEALKEVENCTCDKKDKTTQTSPSLHSSSAAQDINPATDWESTDPAQVLNKSEKTPGRQGNPKYSHLVTITQSHKRHKRGRQDEEIEPLSKKHQTTNISFESLYCNEKPLFEETQIQISRCGSNLENPVEGTSHPQISRLHISQQEGNIKVISTTEITFAPTNIAIIPSSPSRPVSVRQDINTSPLTVRTNQPDVNKIAPRGRALPDIKLQALKKFDLQIMKEHHNGKPHIYAKLLFQHFVPYDTYKTWTQNTNFDGYRGKNALPNNLRVAILKQIWKLFQLTKKDRVEIKRTINGLLANPRTAGWPVRI</sequence>
<dbReference type="SMART" id="SM01289">
    <property type="entry name" value="PYRIN"/>
    <property type="match status" value="1"/>
</dbReference>
<dbReference type="InterPro" id="IPR004020">
    <property type="entry name" value="DAPIN"/>
</dbReference>
<name>A0A8J0U645_XENLA</name>
<protein>
    <submittedName>
        <fullName evidence="4">Uncharacterized protein LOC108703891</fullName>
    </submittedName>
</protein>
<dbReference type="SUPFAM" id="SSF47986">
    <property type="entry name" value="DEATH domain"/>
    <property type="match status" value="1"/>
</dbReference>
<dbReference type="Proteomes" id="UP000186698">
    <property type="component" value="Chromosome 9_10L"/>
</dbReference>
<feature type="compositionally biased region" description="Polar residues" evidence="1">
    <location>
        <begin position="123"/>
        <end position="135"/>
    </location>
</feature>
<gene>
    <name evidence="4" type="primary">LOC108703891</name>
</gene>
<dbReference type="InterPro" id="IPR011029">
    <property type="entry name" value="DEATH-like_dom_sf"/>
</dbReference>
<dbReference type="Pfam" id="PF02758">
    <property type="entry name" value="PYRIN"/>
    <property type="match status" value="1"/>
</dbReference>
<feature type="domain" description="Pyrin" evidence="2">
    <location>
        <begin position="18"/>
        <end position="109"/>
    </location>
</feature>